<dbReference type="InterPro" id="IPR025883">
    <property type="entry name" value="Cadherin-like_domain"/>
</dbReference>
<dbReference type="RefSeq" id="WP_258214215.1">
    <property type="nucleotide sequence ID" value="NZ_JANQBD010000010.1"/>
</dbReference>
<organism evidence="3 4">
    <name type="scientific">Paenibacillus radicis</name>
    <name type="common">ex Xue et al. 2023</name>
    <dbReference type="NCBI Taxonomy" id="2972489"/>
    <lineage>
        <taxon>Bacteria</taxon>
        <taxon>Bacillati</taxon>
        <taxon>Bacillota</taxon>
        <taxon>Bacilli</taxon>
        <taxon>Bacillales</taxon>
        <taxon>Paenibacillaceae</taxon>
        <taxon>Paenibacillus</taxon>
    </lineage>
</organism>
<dbReference type="EMBL" id="JANQBD010000010">
    <property type="protein sequence ID" value="MCR8632637.1"/>
    <property type="molecule type" value="Genomic_DNA"/>
</dbReference>
<protein>
    <submittedName>
        <fullName evidence="3">Cadherin-like beta sandwich domain-containing protein</fullName>
    </submittedName>
</protein>
<proteinExistence type="predicted"/>
<evidence type="ECO:0000259" key="2">
    <source>
        <dbReference type="Pfam" id="PF12733"/>
    </source>
</evidence>
<accession>A0ABT1YI33</accession>
<reference evidence="3 4" key="1">
    <citation type="submission" date="2022-08" db="EMBL/GenBank/DDBJ databases">
        <title>Paenibacillus endoradicis sp. nov., Paenibacillus radicibacter sp. nov and Paenibacillus pararadicis sp. nov., three cold-adapted plant growth-promoting bacteria isolated from root of Larix gmelinii in Great Khingan.</title>
        <authorList>
            <person name="Xue H."/>
        </authorList>
    </citation>
    <scope>NUCLEOTIDE SEQUENCE [LARGE SCALE GENOMIC DNA]</scope>
    <source>
        <strain evidence="3 4">N5-1-1-5</strain>
    </source>
</reference>
<gene>
    <name evidence="3" type="ORF">NV381_15640</name>
</gene>
<feature type="domain" description="Cadherin-like beta-sandwich-like" evidence="2">
    <location>
        <begin position="575"/>
        <end position="662"/>
    </location>
</feature>
<keyword evidence="4" id="KW-1185">Reference proteome</keyword>
<dbReference type="Proteomes" id="UP001300012">
    <property type="component" value="Unassembled WGS sequence"/>
</dbReference>
<feature type="signal peptide" evidence="1">
    <location>
        <begin position="1"/>
        <end position="33"/>
    </location>
</feature>
<feature type="domain" description="Cadherin-like beta-sandwich-like" evidence="2">
    <location>
        <begin position="467"/>
        <end position="554"/>
    </location>
</feature>
<evidence type="ECO:0000313" key="4">
    <source>
        <dbReference type="Proteomes" id="UP001300012"/>
    </source>
</evidence>
<evidence type="ECO:0000313" key="3">
    <source>
        <dbReference type="EMBL" id="MCR8632637.1"/>
    </source>
</evidence>
<evidence type="ECO:0000256" key="1">
    <source>
        <dbReference type="SAM" id="SignalP"/>
    </source>
</evidence>
<keyword evidence="1" id="KW-0732">Signal</keyword>
<feature type="chain" id="PRO_5046741925" evidence="1">
    <location>
        <begin position="34"/>
        <end position="797"/>
    </location>
</feature>
<name>A0ABT1YI33_9BACL</name>
<sequence length="797" mass="87082">MEALYKKKMMALWMVLLLFVCHALVASPFAAQAAYISHSITVKVNLDPNDTTSTYTAYLMHYNGESWDAPIYPVNGTADGTKVFSNLDSGQYELHVDTTKVKDSPYEYYYYYKNLSVTDRDLAYTAELISIQNPNYANFYDNNYIAGIIAGTLQWGSPSMEDDSFSFYQVYFADDSGNIITNVPPLAVKSKLETTTINGAMGYRYEVPDTAIPAGAEQLRFYKTSSMDSADKKKTPVYITLRDSPGDFMFNVQQQDSNKEPGYIQGTITWNKIGNESRISHYAIYERYSNAFRQIGIVLASGEPWYSFELPYEYQVGVSAPDLYITTLDWHGEISNYYSIQVTDDTSSRTNFPLITNSAITAPTKVDFYDFNPDPNKISGYLNWNYNSNVFDNAFAIYFMDGDNHVLQSYKNTYFHYKADSYGIQIPDNTELPAGTKYIGVSAMTEGGVSVPGMVSLLYRNAKLSALSTDAAAITPAFSSSTYLYSSTVSSNVYSTAVTATAESPGATVTIMGVSGLSTVTTHVNLVPGVNNIPVWVTAEDGIASGMYNLSITRVTDPLSGNTQLNSLSLGGDYSLSPSFAKDITSYTTTVDSKATSITVNAAVYDTLSRISITYPGMSAAATTAAGSVTESVYLNSPSTDVNVTVLAQNGAQSTYKINVLRPVLLTMKGSIGAVYGNKIIGVANGTTVGTLLSQLSLQSGATAKVVNKTTGNAVNDFTILDPSLKLVLNYGTNATVEYEIQLLRDLLQELTGMKAGDKFQIHQLIQFLSFKRDITGDGVFNAEDVRKAMLEISPIL</sequence>
<comment type="caution">
    <text evidence="3">The sequence shown here is derived from an EMBL/GenBank/DDBJ whole genome shotgun (WGS) entry which is preliminary data.</text>
</comment>
<dbReference type="Pfam" id="PF12733">
    <property type="entry name" value="Cadherin-like"/>
    <property type="match status" value="2"/>
</dbReference>